<proteinExistence type="predicted"/>
<evidence type="ECO:0000313" key="1">
    <source>
        <dbReference type="EMBL" id="SEK78092.1"/>
    </source>
</evidence>
<accession>A0A1H7JU95</accession>
<dbReference type="EMBL" id="FOAJ01000003">
    <property type="protein sequence ID" value="SEK78092.1"/>
    <property type="molecule type" value="Genomic_DNA"/>
</dbReference>
<protein>
    <submittedName>
        <fullName evidence="1">Uncharacterized protein</fullName>
    </submittedName>
</protein>
<reference evidence="2" key="1">
    <citation type="submission" date="2016-10" db="EMBL/GenBank/DDBJ databases">
        <authorList>
            <person name="Varghese N."/>
            <person name="Submissions S."/>
        </authorList>
    </citation>
    <scope>NUCLEOTIDE SEQUENCE [LARGE SCALE GENOMIC DNA]</scope>
    <source>
        <strain evidence="2">LMG 26416</strain>
    </source>
</reference>
<dbReference type="Proteomes" id="UP000199120">
    <property type="component" value="Unassembled WGS sequence"/>
</dbReference>
<gene>
    <name evidence="1" type="ORF">SAMN05192542_103441</name>
</gene>
<sequence length="115" mass="12186">MSGKGQCKRGHLPLPRNMLLPLEPCRVQVLSLEYHLALSVPCSGRGGMEQVARLARALYLARYRDGAADAGMDAMIFDMARKRAGGRPCARGASGRLVLGRDGRTCCAGGRAGGT</sequence>
<name>A0A1H7JU95_9BURK</name>
<dbReference type="AlphaFoldDB" id="A0A1H7JU95"/>
<evidence type="ECO:0000313" key="2">
    <source>
        <dbReference type="Proteomes" id="UP000199120"/>
    </source>
</evidence>
<keyword evidence="2" id="KW-1185">Reference proteome</keyword>
<organism evidence="1 2">
    <name type="scientific">Paraburkholderia caballeronis</name>
    <dbReference type="NCBI Taxonomy" id="416943"/>
    <lineage>
        <taxon>Bacteria</taxon>
        <taxon>Pseudomonadati</taxon>
        <taxon>Pseudomonadota</taxon>
        <taxon>Betaproteobacteria</taxon>
        <taxon>Burkholderiales</taxon>
        <taxon>Burkholderiaceae</taxon>
        <taxon>Paraburkholderia</taxon>
    </lineage>
</organism>
<dbReference type="STRING" id="416943.SAMN05445871_2137"/>